<name>A0A7W7YE95_9BACT</name>
<evidence type="ECO:0000313" key="2">
    <source>
        <dbReference type="EMBL" id="MBB5034568.1"/>
    </source>
</evidence>
<evidence type="ECO:0000259" key="1">
    <source>
        <dbReference type="Pfam" id="PF05362"/>
    </source>
</evidence>
<dbReference type="InterPro" id="IPR020568">
    <property type="entry name" value="Ribosomal_Su5_D2-typ_SF"/>
</dbReference>
<dbReference type="Gene3D" id="3.30.230.10">
    <property type="match status" value="1"/>
</dbReference>
<organism evidence="2 3">
    <name type="scientific">Prosthecobacter vanneervenii</name>
    <dbReference type="NCBI Taxonomy" id="48466"/>
    <lineage>
        <taxon>Bacteria</taxon>
        <taxon>Pseudomonadati</taxon>
        <taxon>Verrucomicrobiota</taxon>
        <taxon>Verrucomicrobiia</taxon>
        <taxon>Verrucomicrobiales</taxon>
        <taxon>Verrucomicrobiaceae</taxon>
        <taxon>Prosthecobacter</taxon>
    </lineage>
</organism>
<dbReference type="GO" id="GO:0004176">
    <property type="term" value="F:ATP-dependent peptidase activity"/>
    <property type="evidence" value="ECO:0007669"/>
    <property type="project" value="InterPro"/>
</dbReference>
<comment type="caution">
    <text evidence="2">The sequence shown here is derived from an EMBL/GenBank/DDBJ whole genome shotgun (WGS) entry which is preliminary data.</text>
</comment>
<dbReference type="AlphaFoldDB" id="A0A7W7YE95"/>
<dbReference type="SUPFAM" id="SSF54211">
    <property type="entry name" value="Ribosomal protein S5 domain 2-like"/>
    <property type="match status" value="1"/>
</dbReference>
<dbReference type="Pfam" id="PF05362">
    <property type="entry name" value="Lon_C"/>
    <property type="match status" value="1"/>
</dbReference>
<dbReference type="GO" id="GO:0005524">
    <property type="term" value="F:ATP binding"/>
    <property type="evidence" value="ECO:0007669"/>
    <property type="project" value="InterPro"/>
</dbReference>
<dbReference type="GO" id="GO:0004252">
    <property type="term" value="F:serine-type endopeptidase activity"/>
    <property type="evidence" value="ECO:0007669"/>
    <property type="project" value="InterPro"/>
</dbReference>
<dbReference type="GO" id="GO:0030163">
    <property type="term" value="P:protein catabolic process"/>
    <property type="evidence" value="ECO:0007669"/>
    <property type="project" value="InterPro"/>
</dbReference>
<dbReference type="InterPro" id="IPR008269">
    <property type="entry name" value="Lon_proteolytic"/>
</dbReference>
<proteinExistence type="predicted"/>
<reference evidence="2 3" key="1">
    <citation type="submission" date="2020-08" db="EMBL/GenBank/DDBJ databases">
        <title>Genomic Encyclopedia of Type Strains, Phase IV (KMG-IV): sequencing the most valuable type-strain genomes for metagenomic binning, comparative biology and taxonomic classification.</title>
        <authorList>
            <person name="Goeker M."/>
        </authorList>
    </citation>
    <scope>NUCLEOTIDE SEQUENCE [LARGE SCALE GENOMIC DNA]</scope>
    <source>
        <strain evidence="2 3">DSM 12252</strain>
    </source>
</reference>
<dbReference type="Proteomes" id="UP000590740">
    <property type="component" value="Unassembled WGS sequence"/>
</dbReference>
<protein>
    <recommendedName>
        <fullName evidence="1">Lon proteolytic domain-containing protein</fullName>
    </recommendedName>
</protein>
<dbReference type="GO" id="GO:0006508">
    <property type="term" value="P:proteolysis"/>
    <property type="evidence" value="ECO:0007669"/>
    <property type="project" value="InterPro"/>
</dbReference>
<dbReference type="RefSeq" id="WP_184342500.1">
    <property type="nucleotide sequence ID" value="NZ_JACHIG010000010.1"/>
</dbReference>
<dbReference type="InterPro" id="IPR014721">
    <property type="entry name" value="Ribsml_uS5_D2-typ_fold_subgr"/>
</dbReference>
<evidence type="ECO:0000313" key="3">
    <source>
        <dbReference type="Proteomes" id="UP000590740"/>
    </source>
</evidence>
<feature type="domain" description="Lon proteolytic" evidence="1">
    <location>
        <begin position="31"/>
        <end position="108"/>
    </location>
</feature>
<keyword evidence="3" id="KW-1185">Reference proteome</keyword>
<dbReference type="PANTHER" id="PTHR10046">
    <property type="entry name" value="ATP DEPENDENT LON PROTEASE FAMILY MEMBER"/>
    <property type="match status" value="1"/>
</dbReference>
<dbReference type="EMBL" id="JACHIG010000010">
    <property type="protein sequence ID" value="MBB5034568.1"/>
    <property type="molecule type" value="Genomic_DNA"/>
</dbReference>
<dbReference type="InterPro" id="IPR027065">
    <property type="entry name" value="Lon_Prtase"/>
</dbReference>
<accession>A0A7W7YE95</accession>
<sequence>MLKALNEVSRFSKLRHNGWPLGHVLEIGFDDKYVPKDGPSAAVACALLLEGSLTGKEWDPSFAVTGDMNSDGSVQPIGGVAAKIRGATKGACKIVGVPAKNEKAVADVLVTDGPTPLVAIAVFSLSKFDDALALANPERPAALQTALANFDSMRAVMMRNPQQLVPLLRNPHAVQRLQALYAAAPNCLSAKYLLMYLQGNTPRSLSIAGSIEAAENSAKFIITAISHDIDGNGISRLNGDELGGSLNKLRRLRPMLDSRVWPYVDHMINFADVIRTSMSNPPTRGSARFLDMVSRVRSAAGGAKAAHEKLMNDPQVREELGL</sequence>
<dbReference type="PRINTS" id="PR00830">
    <property type="entry name" value="ENDOLAPTASE"/>
</dbReference>
<gene>
    <name evidence="2" type="ORF">HNQ65_004173</name>
</gene>